<organism evidence="2 3">
    <name type="scientific">Deinococcus aluminii</name>
    <dbReference type="NCBI Taxonomy" id="1656885"/>
    <lineage>
        <taxon>Bacteria</taxon>
        <taxon>Thermotogati</taxon>
        <taxon>Deinococcota</taxon>
        <taxon>Deinococci</taxon>
        <taxon>Deinococcales</taxon>
        <taxon>Deinococcaceae</taxon>
        <taxon>Deinococcus</taxon>
    </lineage>
</organism>
<dbReference type="InterPro" id="IPR015867">
    <property type="entry name" value="N-reg_PII/ATP_PRibTrfase_C"/>
</dbReference>
<dbReference type="PANTHER" id="PTHR35983:SF1">
    <property type="entry name" value="UPF0166 PROTEIN TM_0021"/>
    <property type="match status" value="1"/>
</dbReference>
<protein>
    <recommendedName>
        <fullName evidence="4">DUF190 domain-containing protein</fullName>
    </recommendedName>
</protein>
<evidence type="ECO:0000313" key="2">
    <source>
        <dbReference type="EMBL" id="GAA5534048.1"/>
    </source>
</evidence>
<dbReference type="Proteomes" id="UP001404956">
    <property type="component" value="Unassembled WGS sequence"/>
</dbReference>
<dbReference type="RefSeq" id="WP_345455021.1">
    <property type="nucleotide sequence ID" value="NZ_BAABRV010000005.1"/>
</dbReference>
<dbReference type="EMBL" id="BAABRV010000005">
    <property type="protein sequence ID" value="GAA5534048.1"/>
    <property type="molecule type" value="Genomic_DNA"/>
</dbReference>
<sequence length="116" mass="12520">MTRNWQDMELLRVFLGTSDHVAGESAADALLRHAKAAGLQGGTVLQGVAGFGQHAVLHRPGLFRLSPNLPVVVEFVDDAGRIEAFVPTVMTLLRGGGLVTRERLRALRGGEDRHDV</sequence>
<dbReference type="Gene3D" id="3.30.70.120">
    <property type="match status" value="1"/>
</dbReference>
<evidence type="ECO:0000313" key="3">
    <source>
        <dbReference type="Proteomes" id="UP001404956"/>
    </source>
</evidence>
<keyword evidence="3" id="KW-1185">Reference proteome</keyword>
<dbReference type="SUPFAM" id="SSF54913">
    <property type="entry name" value="GlnB-like"/>
    <property type="match status" value="1"/>
</dbReference>
<gene>
    <name evidence="2" type="ORF">Dalu01_02456</name>
</gene>
<dbReference type="PANTHER" id="PTHR35983">
    <property type="entry name" value="UPF0166 PROTEIN TM_0021"/>
    <property type="match status" value="1"/>
</dbReference>
<comment type="caution">
    <text evidence="2">The sequence shown here is derived from an EMBL/GenBank/DDBJ whole genome shotgun (WGS) entry which is preliminary data.</text>
</comment>
<evidence type="ECO:0008006" key="4">
    <source>
        <dbReference type="Google" id="ProtNLM"/>
    </source>
</evidence>
<dbReference type="InterPro" id="IPR003793">
    <property type="entry name" value="UPF0166"/>
</dbReference>
<dbReference type="InterPro" id="IPR011322">
    <property type="entry name" value="N-reg_PII-like_a/b"/>
</dbReference>
<evidence type="ECO:0000256" key="1">
    <source>
        <dbReference type="ARBA" id="ARBA00010554"/>
    </source>
</evidence>
<reference evidence="2 3" key="1">
    <citation type="submission" date="2024-02" db="EMBL/GenBank/DDBJ databases">
        <title>Deinococcus aluminii NBRC 112889.</title>
        <authorList>
            <person name="Ichikawa N."/>
            <person name="Katano-Makiyama Y."/>
            <person name="Hidaka K."/>
        </authorList>
    </citation>
    <scope>NUCLEOTIDE SEQUENCE [LARGE SCALE GENOMIC DNA]</scope>
    <source>
        <strain evidence="2 3">NBRC 112889</strain>
    </source>
</reference>
<accession>A0ABP9XFB2</accession>
<comment type="similarity">
    <text evidence="1">Belongs to the UPF0166 family.</text>
</comment>
<name>A0ABP9XFB2_9DEIO</name>
<dbReference type="Pfam" id="PF02641">
    <property type="entry name" value="DUF190"/>
    <property type="match status" value="1"/>
</dbReference>
<proteinExistence type="inferred from homology"/>